<evidence type="ECO:0000313" key="4">
    <source>
        <dbReference type="Proteomes" id="UP000190409"/>
    </source>
</evidence>
<keyword evidence="1" id="KW-0812">Transmembrane</keyword>
<dbReference type="GeneID" id="42693936"/>
<dbReference type="EMBL" id="CP041626">
    <property type="protein sequence ID" value="QDO90610.1"/>
    <property type="molecule type" value="Genomic_DNA"/>
</dbReference>
<keyword evidence="1" id="KW-1133">Transmembrane helix</keyword>
<reference evidence="2 4" key="1">
    <citation type="submission" date="2017-01" db="EMBL/GenBank/DDBJ databases">
        <title>Complete Genome Sequence of Dolosigranulum pigrum isolated from a Patient with interstitial lung disease.</title>
        <authorList>
            <person name="Mukhopadhyay R."/>
            <person name="Joaquin J."/>
            <person name="Hogue R."/>
            <person name="Fitzgerald S."/>
            <person name="Jospin G."/>
            <person name="Eisen J.A."/>
            <person name="Chaturvedi V."/>
        </authorList>
    </citation>
    <scope>NUCLEOTIDE SEQUENCE [LARGE SCALE GENOMIC DNA]</scope>
    <source>
        <strain evidence="2 4">15S00348</strain>
    </source>
</reference>
<dbReference type="PANTHER" id="PTHR37304">
    <property type="entry name" value="MEMBRANE PROTEIN-RELATED"/>
    <property type="match status" value="1"/>
</dbReference>
<dbReference type="RefSeq" id="WP_004635268.1">
    <property type="nucleotide sequence ID" value="NZ_CBCRTD010000009.1"/>
</dbReference>
<evidence type="ECO:0000313" key="5">
    <source>
        <dbReference type="Proteomes" id="UP000315953"/>
    </source>
</evidence>
<sequence length="73" mass="8177">MKFIDRLALILTILGGIHLLLVGAFQVNIFELMFGTDNQQAVNISYIVIGISALWCLKYFSYTPKGGSRLRGR</sequence>
<proteinExistence type="predicted"/>
<dbReference type="EMBL" id="MUYF01000003">
    <property type="protein sequence ID" value="OOL81647.1"/>
    <property type="molecule type" value="Genomic_DNA"/>
</dbReference>
<dbReference type="PANTHER" id="PTHR37304:SF1">
    <property type="entry name" value="MEMBRANE PROTEIN"/>
    <property type="match status" value="1"/>
</dbReference>
<evidence type="ECO:0000313" key="3">
    <source>
        <dbReference type="EMBL" id="QDO90610.1"/>
    </source>
</evidence>
<gene>
    <name evidence="2" type="ORF">BWX42_08040</name>
    <name evidence="3" type="ORF">FNV33_00520</name>
</gene>
<feature type="transmembrane region" description="Helical" evidence="1">
    <location>
        <begin position="7"/>
        <end position="29"/>
    </location>
</feature>
<evidence type="ECO:0000256" key="1">
    <source>
        <dbReference type="SAM" id="Phobius"/>
    </source>
</evidence>
<evidence type="ECO:0000313" key="2">
    <source>
        <dbReference type="EMBL" id="OOL81647.1"/>
    </source>
</evidence>
<keyword evidence="1" id="KW-0472">Membrane</keyword>
<dbReference type="Proteomes" id="UP000315953">
    <property type="component" value="Chromosome"/>
</dbReference>
<dbReference type="Proteomes" id="UP000190409">
    <property type="component" value="Unassembled WGS sequence"/>
</dbReference>
<organism evidence="2 4">
    <name type="scientific">Dolosigranulum pigrum</name>
    <dbReference type="NCBI Taxonomy" id="29394"/>
    <lineage>
        <taxon>Bacteria</taxon>
        <taxon>Bacillati</taxon>
        <taxon>Bacillota</taxon>
        <taxon>Bacilli</taxon>
        <taxon>Lactobacillales</taxon>
        <taxon>Carnobacteriaceae</taxon>
        <taxon>Dolosigranulum</taxon>
    </lineage>
</organism>
<name>A0A1S8KPJ0_9LACT</name>
<dbReference type="KEGG" id="dpm:FNV33_00520"/>
<feature type="transmembrane region" description="Helical" evidence="1">
    <location>
        <begin position="41"/>
        <end position="61"/>
    </location>
</feature>
<dbReference type="Pfam" id="PF04070">
    <property type="entry name" value="DUF378"/>
    <property type="match status" value="1"/>
</dbReference>
<reference evidence="3 5" key="2">
    <citation type="submission" date="2019-07" db="EMBL/GenBank/DDBJ databases">
        <title>Genome assembly of a nasal isolate of Dolosigranulum pigrum from a chronic sinusitis patient.</title>
        <authorList>
            <person name="Baig S."/>
            <person name="Overballe-Petersen S."/>
            <person name="Kaspar U."/>
            <person name="Rendboe A."/>
            <person name="de Man T."/>
            <person name="Liu C."/>
            <person name="Price L.B."/>
            <person name="Stegger M."/>
            <person name="Becker K."/>
            <person name="Skytt Andersen P."/>
        </authorList>
    </citation>
    <scope>NUCLEOTIDE SEQUENCE [LARGE SCALE GENOMIC DNA]</scope>
    <source>
        <strain evidence="3 5">83VPs-KB5</strain>
    </source>
</reference>
<protein>
    <submittedName>
        <fullName evidence="2">DUF378 domain-containing protein</fullName>
    </submittedName>
</protein>
<dbReference type="AlphaFoldDB" id="A0A1S8KPJ0"/>
<dbReference type="InterPro" id="IPR007211">
    <property type="entry name" value="DUF378"/>
</dbReference>
<accession>A0A1S8KPJ0</accession>